<feature type="chain" id="PRO_5012232911" evidence="2">
    <location>
        <begin position="21"/>
        <end position="342"/>
    </location>
</feature>
<dbReference type="PANTHER" id="PTHR43143:SF1">
    <property type="entry name" value="SERINE_THREONINE-PROTEIN PHOSPHATASE CPPED1"/>
    <property type="match status" value="1"/>
</dbReference>
<dbReference type="SUPFAM" id="SSF56300">
    <property type="entry name" value="Metallo-dependent phosphatases"/>
    <property type="match status" value="1"/>
</dbReference>
<dbReference type="Proteomes" id="UP000179467">
    <property type="component" value="Unassembled WGS sequence"/>
</dbReference>
<dbReference type="Pfam" id="PF00149">
    <property type="entry name" value="Metallophos"/>
    <property type="match status" value="1"/>
</dbReference>
<name>A0A1S1HKR3_9SPHN</name>
<proteinExistence type="predicted"/>
<dbReference type="EMBL" id="MIPT01000001">
    <property type="protein sequence ID" value="OHT21823.1"/>
    <property type="molecule type" value="Genomic_DNA"/>
</dbReference>
<dbReference type="RefSeq" id="WP_084653357.1">
    <property type="nucleotide sequence ID" value="NZ_MIPT01000001.1"/>
</dbReference>
<feature type="domain" description="Calcineurin-like phosphoesterase" evidence="3">
    <location>
        <begin position="51"/>
        <end position="278"/>
    </location>
</feature>
<dbReference type="AlphaFoldDB" id="A0A1S1HKR3"/>
<gene>
    <name evidence="4" type="ORF">BHE75_03834</name>
</gene>
<dbReference type="GO" id="GO:0016787">
    <property type="term" value="F:hydrolase activity"/>
    <property type="evidence" value="ECO:0007669"/>
    <property type="project" value="InterPro"/>
</dbReference>
<evidence type="ECO:0000259" key="3">
    <source>
        <dbReference type="Pfam" id="PF00149"/>
    </source>
</evidence>
<evidence type="ECO:0000313" key="4">
    <source>
        <dbReference type="EMBL" id="OHT21823.1"/>
    </source>
</evidence>
<comment type="caution">
    <text evidence="4">The sequence shown here is derived from an EMBL/GenBank/DDBJ whole genome shotgun (WGS) entry which is preliminary data.</text>
</comment>
<dbReference type="Gene3D" id="3.60.21.10">
    <property type="match status" value="1"/>
</dbReference>
<evidence type="ECO:0000256" key="1">
    <source>
        <dbReference type="SAM" id="MobiDB-lite"/>
    </source>
</evidence>
<feature type="region of interest" description="Disordered" evidence="1">
    <location>
        <begin position="21"/>
        <end position="41"/>
    </location>
</feature>
<sequence length="342" mass="37124">MIRSSLLAAAALLAATAATAGPQPAFQPDMPDKASPAPWTQAPAARPDAIRFAVIGDRTGLARPGVFEQAVKQADGLKPEFLINVGDLVEGYTADAGELAEEWGAIEKAIGEIRIPFFYVAGNHDLGNQAMLDVWRAKRGEPYYAFTYKGALFLILDTEDPPRDMSPEFAAQFHALAAQMKTDPAGTEEKLKAALAGVNAKRATGETDPAMAALESARFSQKQVDWALDTLKRHKDARWTFVLMHKPAWKLHSAEFDRIEAALGSRNYTVIAGHNHYYAHEVRNGRDYLTMGTAGAVSHQHGPGEMDHLAWITLDEGAPSISLLRLTGILDRKGESGQPLAK</sequence>
<evidence type="ECO:0000256" key="2">
    <source>
        <dbReference type="SAM" id="SignalP"/>
    </source>
</evidence>
<accession>A0A1S1HKR3</accession>
<dbReference type="InterPro" id="IPR004843">
    <property type="entry name" value="Calcineurin-like_PHP"/>
</dbReference>
<keyword evidence="5" id="KW-1185">Reference proteome</keyword>
<keyword evidence="2" id="KW-0732">Signal</keyword>
<protein>
    <submittedName>
        <fullName evidence="4">Calcineurin-like phosphoesterase superfamily domain protein</fullName>
    </submittedName>
</protein>
<dbReference type="InterPro" id="IPR029052">
    <property type="entry name" value="Metallo-depent_PP-like"/>
</dbReference>
<reference evidence="4 5" key="1">
    <citation type="submission" date="2016-09" db="EMBL/GenBank/DDBJ databases">
        <title>Metabolic pathway, cell adaptation mechanisms and a novel monoxygenase revealed through proteogenomic-transcription analysis of a Sphingomonas haloaromaticamans strain degrading the fungicide ortho-phenylphenol.</title>
        <authorList>
            <person name="Perruchon C."/>
            <person name="Papadopoulou E.S."/>
            <person name="Rousidou C."/>
            <person name="Vasileiadis S."/>
            <person name="Tanou G."/>
            <person name="Amoutzias G."/>
            <person name="Molassiotis A."/>
            <person name="Karpouzas D.G."/>
        </authorList>
    </citation>
    <scope>NUCLEOTIDE SEQUENCE [LARGE SCALE GENOMIC DNA]</scope>
    <source>
        <strain evidence="4 5">P3</strain>
    </source>
</reference>
<dbReference type="InterPro" id="IPR051918">
    <property type="entry name" value="STPP_CPPED1"/>
</dbReference>
<evidence type="ECO:0000313" key="5">
    <source>
        <dbReference type="Proteomes" id="UP000179467"/>
    </source>
</evidence>
<feature type="signal peptide" evidence="2">
    <location>
        <begin position="1"/>
        <end position="20"/>
    </location>
</feature>
<dbReference type="PANTHER" id="PTHR43143">
    <property type="entry name" value="METALLOPHOSPHOESTERASE, CALCINEURIN SUPERFAMILY"/>
    <property type="match status" value="1"/>
</dbReference>
<dbReference type="OrthoDB" id="9780884at2"/>
<organism evidence="4 5">
    <name type="scientific">Edaphosphingomonas haloaromaticamans</name>
    <dbReference type="NCBI Taxonomy" id="653954"/>
    <lineage>
        <taxon>Bacteria</taxon>
        <taxon>Pseudomonadati</taxon>
        <taxon>Pseudomonadota</taxon>
        <taxon>Alphaproteobacteria</taxon>
        <taxon>Sphingomonadales</taxon>
        <taxon>Rhizorhabdaceae</taxon>
        <taxon>Edaphosphingomonas</taxon>
    </lineage>
</organism>